<evidence type="ECO:0000256" key="1">
    <source>
        <dbReference type="SAM" id="MobiDB-lite"/>
    </source>
</evidence>
<dbReference type="AlphaFoldDB" id="A0A518EN98"/>
<evidence type="ECO:0000313" key="3">
    <source>
        <dbReference type="Proteomes" id="UP000320390"/>
    </source>
</evidence>
<protein>
    <submittedName>
        <fullName evidence="2">Uncharacterized protein</fullName>
    </submittedName>
</protein>
<keyword evidence="3" id="KW-1185">Reference proteome</keyword>
<evidence type="ECO:0000313" key="2">
    <source>
        <dbReference type="EMBL" id="QDV05554.1"/>
    </source>
</evidence>
<feature type="compositionally biased region" description="Basic residues" evidence="1">
    <location>
        <begin position="1"/>
        <end position="10"/>
    </location>
</feature>
<sequence length="77" mass="8647">MRKPTKGKKMQVKEERSKLTDAPVSRGCPVGVGQVVPFVGTGPWLLDTAEFGAFTRTDARRMRVHEDHTAHRSRETI</sequence>
<name>A0A518EN98_9BACT</name>
<reference evidence="2 3" key="1">
    <citation type="submission" date="2019-02" db="EMBL/GenBank/DDBJ databases">
        <title>Deep-cultivation of Planctomycetes and their phenomic and genomic characterization uncovers novel biology.</title>
        <authorList>
            <person name="Wiegand S."/>
            <person name="Jogler M."/>
            <person name="Boedeker C."/>
            <person name="Pinto D."/>
            <person name="Vollmers J."/>
            <person name="Rivas-Marin E."/>
            <person name="Kohn T."/>
            <person name="Peeters S.H."/>
            <person name="Heuer A."/>
            <person name="Rast P."/>
            <person name="Oberbeckmann S."/>
            <person name="Bunk B."/>
            <person name="Jeske O."/>
            <person name="Meyerdierks A."/>
            <person name="Storesund J.E."/>
            <person name="Kallscheuer N."/>
            <person name="Luecker S."/>
            <person name="Lage O.M."/>
            <person name="Pohl T."/>
            <person name="Merkel B.J."/>
            <person name="Hornburger P."/>
            <person name="Mueller R.-W."/>
            <person name="Bruemmer F."/>
            <person name="Labrenz M."/>
            <person name="Spormann A.M."/>
            <person name="Op den Camp H."/>
            <person name="Overmann J."/>
            <person name="Amann R."/>
            <person name="Jetten M.S.M."/>
            <person name="Mascher T."/>
            <person name="Medema M.H."/>
            <person name="Devos D.P."/>
            <person name="Kaster A.-K."/>
            <person name="Ovreas L."/>
            <person name="Rohde M."/>
            <person name="Galperin M.Y."/>
            <person name="Jogler C."/>
        </authorList>
    </citation>
    <scope>NUCLEOTIDE SEQUENCE [LARGE SCALE GENOMIC DNA]</scope>
    <source>
        <strain evidence="2 3">Poly30</strain>
    </source>
</reference>
<dbReference type="EMBL" id="CP036434">
    <property type="protein sequence ID" value="QDV05554.1"/>
    <property type="molecule type" value="Genomic_DNA"/>
</dbReference>
<dbReference type="Proteomes" id="UP000320390">
    <property type="component" value="Chromosome"/>
</dbReference>
<gene>
    <name evidence="2" type="ORF">Poly30_10520</name>
</gene>
<feature type="region of interest" description="Disordered" evidence="1">
    <location>
        <begin position="1"/>
        <end position="26"/>
    </location>
</feature>
<organism evidence="2 3">
    <name type="scientific">Saltatorellus ferox</name>
    <dbReference type="NCBI Taxonomy" id="2528018"/>
    <lineage>
        <taxon>Bacteria</taxon>
        <taxon>Pseudomonadati</taxon>
        <taxon>Planctomycetota</taxon>
        <taxon>Planctomycetia</taxon>
        <taxon>Planctomycetia incertae sedis</taxon>
        <taxon>Saltatorellus</taxon>
    </lineage>
</organism>
<accession>A0A518EN98</accession>
<proteinExistence type="predicted"/>